<name>A0A8D4C1W8_9GAMM</name>
<dbReference type="KEGG" id="pbm:CL52_04725"/>
<keyword evidence="2 5" id="KW-0489">Methyltransferase</keyword>
<dbReference type="GeneID" id="77259220"/>
<accession>A0A8D4C1W8</accession>
<proteinExistence type="inferred from homology"/>
<reference evidence="5 7" key="3">
    <citation type="journal article" name="Genome Announc.">
        <title>Complete Genome Sequence of Pseudomonas balearica DSM 6083T.</title>
        <authorList>
            <person name="Bennasar-Figueras A."/>
            <person name="Salva-Serra F."/>
            <person name="Jaen-Luchoro D."/>
            <person name="Segui C."/>
            <person name="Aliaga F."/>
            <person name="Busquets A."/>
            <person name="Gomila M."/>
            <person name="Moore E.R."/>
            <person name="Lalucat J."/>
        </authorList>
    </citation>
    <scope>NUCLEOTIDE SEQUENCE [LARGE SCALE GENOMIC DNA]</scope>
    <source>
        <strain evidence="7">DSM 6083</strain>
        <strain evidence="5">DSM6083</strain>
    </source>
</reference>
<evidence type="ECO:0000313" key="5">
    <source>
        <dbReference type="EMBL" id="AJE14375.1"/>
    </source>
</evidence>
<evidence type="ECO:0000313" key="6">
    <source>
        <dbReference type="EMBL" id="SDM65821.1"/>
    </source>
</evidence>
<gene>
    <name evidence="5" type="ORF">CL52_04725</name>
    <name evidence="6" type="ORF">SAMN05660875_10713</name>
</gene>
<dbReference type="EMBL" id="CP007511">
    <property type="protein sequence ID" value="AJE14375.1"/>
    <property type="molecule type" value="Genomic_DNA"/>
</dbReference>
<dbReference type="CDD" id="cd02440">
    <property type="entry name" value="AdoMet_MTases"/>
    <property type="match status" value="1"/>
</dbReference>
<keyword evidence="3 5" id="KW-0808">Transferase</keyword>
<dbReference type="AlphaFoldDB" id="A0A8D4C1W8"/>
<evidence type="ECO:0000259" key="4">
    <source>
        <dbReference type="Pfam" id="PF08241"/>
    </source>
</evidence>
<evidence type="ECO:0000313" key="8">
    <source>
        <dbReference type="Proteomes" id="UP000182276"/>
    </source>
</evidence>
<dbReference type="PANTHER" id="PTHR44942">
    <property type="entry name" value="METHYLTRANSF_11 DOMAIN-CONTAINING PROTEIN"/>
    <property type="match status" value="1"/>
</dbReference>
<dbReference type="InterPro" id="IPR029063">
    <property type="entry name" value="SAM-dependent_MTases_sf"/>
</dbReference>
<dbReference type="Pfam" id="PF08241">
    <property type="entry name" value="Methyltransf_11"/>
    <property type="match status" value="1"/>
</dbReference>
<keyword evidence="8" id="KW-1185">Reference proteome</keyword>
<dbReference type="Proteomes" id="UP000031271">
    <property type="component" value="Chromosome"/>
</dbReference>
<evidence type="ECO:0000256" key="1">
    <source>
        <dbReference type="ARBA" id="ARBA00008361"/>
    </source>
</evidence>
<feature type="domain" description="Methyltransferase type 11" evidence="4">
    <location>
        <begin position="54"/>
        <end position="142"/>
    </location>
</feature>
<sequence>MTDSCTAAPSTAPSRDSVALFAANAGAYAAFRPTYPSVLFDWLAQRCAQRERALDIGCGNGQAARALRMHFDEVIGCDASVEQLSSGEDWQGVRRLAADAEQIPVADGSLDLVVVAQALHWFATPIFFEEIRRALRPEGFFCAWCYSLLSVTPAIDELIGTLHGDTLRGCWPEGRRSVDAGYRDIEVPFARLTAPAFALETRWNLAQLVGYLRTWSAVAKYRQLHASDPVDALLAELSSRWGAPATTRTIRWPLHLIAGYPHRCATG</sequence>
<evidence type="ECO:0000313" key="7">
    <source>
        <dbReference type="Proteomes" id="UP000031271"/>
    </source>
</evidence>
<dbReference type="Gene3D" id="3.40.50.150">
    <property type="entry name" value="Vaccinia Virus protein VP39"/>
    <property type="match status" value="1"/>
</dbReference>
<dbReference type="PANTHER" id="PTHR44942:SF4">
    <property type="entry name" value="METHYLTRANSFERASE TYPE 11 DOMAIN-CONTAINING PROTEIN"/>
    <property type="match status" value="1"/>
</dbReference>
<dbReference type="RefSeq" id="WP_041111139.1">
    <property type="nucleotide sequence ID" value="NZ_CP007511.1"/>
</dbReference>
<dbReference type="SUPFAM" id="SSF53335">
    <property type="entry name" value="S-adenosyl-L-methionine-dependent methyltransferases"/>
    <property type="match status" value="1"/>
</dbReference>
<dbReference type="GO" id="GO:0032259">
    <property type="term" value="P:methylation"/>
    <property type="evidence" value="ECO:0007669"/>
    <property type="project" value="UniProtKB-KW"/>
</dbReference>
<comment type="similarity">
    <text evidence="1">Belongs to the methyltransferase superfamily.</text>
</comment>
<dbReference type="GO" id="GO:0008757">
    <property type="term" value="F:S-adenosylmethionine-dependent methyltransferase activity"/>
    <property type="evidence" value="ECO:0007669"/>
    <property type="project" value="InterPro"/>
</dbReference>
<dbReference type="Proteomes" id="UP000182276">
    <property type="component" value="Unassembled WGS sequence"/>
</dbReference>
<organism evidence="5 7">
    <name type="scientific">Stutzerimonas balearica DSM 6083</name>
    <dbReference type="NCBI Taxonomy" id="1123016"/>
    <lineage>
        <taxon>Bacteria</taxon>
        <taxon>Pseudomonadati</taxon>
        <taxon>Pseudomonadota</taxon>
        <taxon>Gammaproteobacteria</taxon>
        <taxon>Pseudomonadales</taxon>
        <taxon>Pseudomonadaceae</taxon>
        <taxon>Stutzerimonas</taxon>
    </lineage>
</organism>
<dbReference type="InterPro" id="IPR013216">
    <property type="entry name" value="Methyltransf_11"/>
</dbReference>
<evidence type="ECO:0000256" key="2">
    <source>
        <dbReference type="ARBA" id="ARBA00022603"/>
    </source>
</evidence>
<protein>
    <submittedName>
        <fullName evidence="6">Methyltransferase domain-containing protein</fullName>
    </submittedName>
    <submittedName>
        <fullName evidence="5">SAM-dependent methyltransferase</fullName>
    </submittedName>
</protein>
<reference evidence="7" key="1">
    <citation type="submission" date="2014-03" db="EMBL/GenBank/DDBJ databases">
        <title>Complete genome of Pseudomonas balearica DSM 6083T, a sewage water isolate from an enrichment with 2-methylnaphthalene.</title>
        <authorList>
            <person name="Salva-Serra F."/>
            <person name="Jaen-Luchoro D."/>
            <person name="Busquets A."/>
            <person name="Pena A."/>
            <person name="Gomila M."/>
            <person name="Bosch R."/>
            <person name="Nogales B."/>
            <person name="Garcia-Valdes E."/>
            <person name="Lalucat J."/>
            <person name="Bennasar A."/>
        </authorList>
    </citation>
    <scope>NUCLEOTIDE SEQUENCE [LARGE SCALE GENOMIC DNA]</scope>
    <source>
        <strain evidence="7">DSM 6083</strain>
    </source>
</reference>
<dbReference type="EMBL" id="FNHO01000007">
    <property type="protein sequence ID" value="SDM65821.1"/>
    <property type="molecule type" value="Genomic_DNA"/>
</dbReference>
<dbReference type="InterPro" id="IPR051052">
    <property type="entry name" value="Diverse_substrate_MTase"/>
</dbReference>
<evidence type="ECO:0000256" key="3">
    <source>
        <dbReference type="ARBA" id="ARBA00022679"/>
    </source>
</evidence>
<reference evidence="6 8" key="2">
    <citation type="submission" date="2016-10" db="EMBL/GenBank/DDBJ databases">
        <authorList>
            <person name="Varghese N."/>
            <person name="Submissions S."/>
        </authorList>
    </citation>
    <scope>NUCLEOTIDE SEQUENCE [LARGE SCALE GENOMIC DNA]</scope>
    <source>
        <strain evidence="6 8">DSM 6083</strain>
    </source>
</reference>